<evidence type="ECO:0000256" key="1">
    <source>
        <dbReference type="SAM" id="MobiDB-lite"/>
    </source>
</evidence>
<dbReference type="InterPro" id="IPR036108">
    <property type="entry name" value="4pyrrol_syn_uPrphyn_synt_sf"/>
</dbReference>
<dbReference type="GO" id="GO:0004852">
    <property type="term" value="F:uroporphyrinogen-III synthase activity"/>
    <property type="evidence" value="ECO:0007669"/>
    <property type="project" value="InterPro"/>
</dbReference>
<dbReference type="EMBL" id="QQTP01000002">
    <property type="protein sequence ID" value="RDJ28011.1"/>
    <property type="molecule type" value="Genomic_DNA"/>
</dbReference>
<feature type="compositionally biased region" description="Low complexity" evidence="1">
    <location>
        <begin position="343"/>
        <end position="359"/>
    </location>
</feature>
<organism evidence="3 4">
    <name type="scientific">Bosea caraganae</name>
    <dbReference type="NCBI Taxonomy" id="2763117"/>
    <lineage>
        <taxon>Bacteria</taxon>
        <taxon>Pseudomonadati</taxon>
        <taxon>Pseudomonadota</taxon>
        <taxon>Alphaproteobacteria</taxon>
        <taxon>Hyphomicrobiales</taxon>
        <taxon>Boseaceae</taxon>
        <taxon>Bosea</taxon>
    </lineage>
</organism>
<feature type="region of interest" description="Disordered" evidence="1">
    <location>
        <begin position="294"/>
        <end position="359"/>
    </location>
</feature>
<evidence type="ECO:0000313" key="3">
    <source>
        <dbReference type="EMBL" id="RDJ28011.1"/>
    </source>
</evidence>
<reference evidence="4" key="1">
    <citation type="submission" date="2018-07" db="EMBL/GenBank/DDBJ databases">
        <authorList>
            <person name="Safronova V.I."/>
            <person name="Chirak E.R."/>
            <person name="Sazanova A.L."/>
        </authorList>
    </citation>
    <scope>NUCLEOTIDE SEQUENCE [LARGE SCALE GENOMIC DNA]</scope>
    <source>
        <strain evidence="4">RCAM04685</strain>
    </source>
</reference>
<dbReference type="InterPro" id="IPR003754">
    <property type="entry name" value="4pyrrol_synth_uPrphyn_synth"/>
</dbReference>
<dbReference type="Proteomes" id="UP000255207">
    <property type="component" value="Unassembled WGS sequence"/>
</dbReference>
<proteinExistence type="predicted"/>
<dbReference type="OrthoDB" id="7163809at2"/>
<dbReference type="SUPFAM" id="SSF69618">
    <property type="entry name" value="HemD-like"/>
    <property type="match status" value="1"/>
</dbReference>
<dbReference type="GO" id="GO:0033014">
    <property type="term" value="P:tetrapyrrole biosynthetic process"/>
    <property type="evidence" value="ECO:0007669"/>
    <property type="project" value="InterPro"/>
</dbReference>
<sequence length="727" mass="74302">MAARQPRTASAGRPPTPRRWAPSLAVPCAGALRLASIHEAALSLIPTRDAGGRMRVFVFRPQADAERSARALSAHGHEPIATPLFTVVRLPEPAPEGDFAALVLTSGNAVPALADARPAWRELPVFTVGARTAGRTRDAGFGDARSADGDRNDLIALIRQNIAAPARLLLVTGKDYHEDVPARLGEAGYEVTVWTAYAAEAVAALPEDTATQLRDGRAEAALHYSARGAQTFLDLTRKAGLGDPALELTHVALSAEVAAPLIASGASTILVAEYPEEAALLAALDQVSARNRSIGDAREDASAPAGVETDRDAMSEPDKPSTPRGRSRRTPPTIELKAKDDTPAVAADESSPAAAEAAAEALLPTEALPQEVPTAGDVPLIEPKQPVEDAASANAKPDAAQSESTKPGQPAEPRSRLPLPALALAGLVGGVVGAGLVLLALGRSESDAGAQQIAELRTRIDTLQSASANLPTRANLDALERKAGDALQAIDRKASAAADTAARAGAAAQAASAKLAEIANAPAQPAAPDNSAALAGLTQRLGSVETLAKNAATPTPQALAAARIVLAERIQNAIASGQPFAGDVAALAKGGGAPDQLAALNAVAASGAPTQAALLAQFRSHQVMFVREMTPASASWQDRLLGLASRVVTIRPVGETGDKDPGTLVIRLESAIARNTIGTAATLWAQLPEPARQASAEFGEALQKRAAAEAAIAKIAQDAVAALGAGG</sequence>
<dbReference type="CDD" id="cd06578">
    <property type="entry name" value="HemD"/>
    <property type="match status" value="1"/>
</dbReference>
<evidence type="ECO:0000313" key="4">
    <source>
        <dbReference type="Proteomes" id="UP000255207"/>
    </source>
</evidence>
<comment type="caution">
    <text evidence="3">The sequence shown here is derived from an EMBL/GenBank/DDBJ whole genome shotgun (WGS) entry which is preliminary data.</text>
</comment>
<gene>
    <name evidence="3" type="ORF">DWE98_05260</name>
</gene>
<feature type="domain" description="Tetrapyrrole biosynthesis uroporphyrinogen III synthase" evidence="2">
    <location>
        <begin position="68"/>
        <end position="281"/>
    </location>
</feature>
<keyword evidence="4" id="KW-1185">Reference proteome</keyword>
<evidence type="ECO:0000259" key="2">
    <source>
        <dbReference type="Pfam" id="PF02602"/>
    </source>
</evidence>
<name>A0A370L9Z3_9HYPH</name>
<feature type="compositionally biased region" description="Low complexity" evidence="1">
    <location>
        <begin position="390"/>
        <end position="400"/>
    </location>
</feature>
<protein>
    <submittedName>
        <fullName evidence="3">Uroporphyrinogen-III synthase</fullName>
    </submittedName>
</protein>
<accession>A0A370L9Z3</accession>
<dbReference type="Gene3D" id="3.40.50.10090">
    <property type="match status" value="2"/>
</dbReference>
<dbReference type="AlphaFoldDB" id="A0A370L9Z3"/>
<feature type="compositionally biased region" description="Basic and acidic residues" evidence="1">
    <location>
        <begin position="308"/>
        <end position="321"/>
    </location>
</feature>
<feature type="region of interest" description="Disordered" evidence="1">
    <location>
        <begin position="388"/>
        <end position="415"/>
    </location>
</feature>
<dbReference type="Pfam" id="PF02602">
    <property type="entry name" value="HEM4"/>
    <property type="match status" value="1"/>
</dbReference>